<reference evidence="2 3" key="1">
    <citation type="journal article" date="2016" name="Environ. Microbiol.">
        <title>Genomic resolution of a cold subsurface aquifer community provides metabolic insights for novel microbes adapted to high CO concentrations.</title>
        <authorList>
            <person name="Probst A.J."/>
            <person name="Castelle C.J."/>
            <person name="Singh A."/>
            <person name="Brown C.T."/>
            <person name="Anantharaman K."/>
            <person name="Sharon I."/>
            <person name="Hug L.A."/>
            <person name="Burstein D."/>
            <person name="Emerson J.B."/>
            <person name="Thomas B.C."/>
            <person name="Banfield J.F."/>
        </authorList>
    </citation>
    <scope>NUCLEOTIDE SEQUENCE [LARGE SCALE GENOMIC DNA]</scope>
    <source>
        <strain evidence="2">CG1_02_38_46</strain>
    </source>
</reference>
<evidence type="ECO:0000313" key="3">
    <source>
        <dbReference type="Proteomes" id="UP000182278"/>
    </source>
</evidence>
<comment type="caution">
    <text evidence="2">The sequence shown here is derived from an EMBL/GenBank/DDBJ whole genome shotgun (WGS) entry which is preliminary data.</text>
</comment>
<organism evidence="2 3">
    <name type="scientific">Candidatus Desantisbacteria bacterium CG1_02_38_46</name>
    <dbReference type="NCBI Taxonomy" id="1817893"/>
    <lineage>
        <taxon>Bacteria</taxon>
        <taxon>Candidatus Desantisiibacteriota</taxon>
    </lineage>
</organism>
<dbReference type="Pfam" id="PF04326">
    <property type="entry name" value="SLFN_AlbA_2"/>
    <property type="match status" value="1"/>
</dbReference>
<dbReference type="Gene3D" id="3.30.565.60">
    <property type="match status" value="1"/>
</dbReference>
<gene>
    <name evidence="2" type="ORF">AUJ66_00365</name>
</gene>
<feature type="domain" description="Schlafen AlbA-2" evidence="1">
    <location>
        <begin position="15"/>
        <end position="125"/>
    </location>
</feature>
<dbReference type="InterPro" id="IPR038461">
    <property type="entry name" value="Schlafen_AlbA_2_dom_sf"/>
</dbReference>
<protein>
    <recommendedName>
        <fullName evidence="1">Schlafen AlbA-2 domain-containing protein</fullName>
    </recommendedName>
</protein>
<dbReference type="Gene3D" id="3.30.950.30">
    <property type="entry name" value="Schlafen, AAA domain"/>
    <property type="match status" value="1"/>
</dbReference>
<sequence length="463" mass="54118">METSRHLKEFINQDESEALEFKESLQLKDEIGKTISAFSNSKGGNILVGISDKRKIKGVQVGKRTIMELAEYIKRNTDPQIFPEIKIHKLDEKEIIFIITKESREKPVFFKNYVYKRVGNTNQRISSSEIRKLAKEIKEKVYWDEQICEEADLDDIEWNFVKEVFIPLYEKVSEKRIVGKPIDLLKSLNCIIDDKPTNAGILLFGEEPQKFFRSAYVALARYKGKDVDIERLDYKEFTGNLFRQIDQCNAYIIEHIAVMSKLQPGEIRREDIPEYGKFSIRELITNAVCHRNYEDWGSKVIIKMFTDRIEFYNRGGLPEGITPRNIVTEQYSRNPTIARILAKVEYIEELGEGWDKIIKEHKMHSLKPKPPLIKANKFSVLVTIFSTKDKFEEKIFIKLNERQRKALEYVKKEGHITNTDYRKIFPGITDRTVLNDLKDLVTKGVLKRIGKTKGAYYMLRIPK</sequence>
<dbReference type="EMBL" id="MNUO01000005">
    <property type="protein sequence ID" value="OIN98698.1"/>
    <property type="molecule type" value="Genomic_DNA"/>
</dbReference>
<accession>A0A1J4SJ78</accession>
<dbReference type="AlphaFoldDB" id="A0A1J4SJ78"/>
<dbReference type="InterPro" id="IPR036388">
    <property type="entry name" value="WH-like_DNA-bd_sf"/>
</dbReference>
<evidence type="ECO:0000259" key="1">
    <source>
        <dbReference type="Pfam" id="PF04326"/>
    </source>
</evidence>
<dbReference type="InterPro" id="IPR038475">
    <property type="entry name" value="RecG_C_sf"/>
</dbReference>
<name>A0A1J4SJ78_9BACT</name>
<dbReference type="Gene3D" id="1.10.10.10">
    <property type="entry name" value="Winged helix-like DNA-binding domain superfamily/Winged helix DNA-binding domain"/>
    <property type="match status" value="1"/>
</dbReference>
<dbReference type="InterPro" id="IPR007421">
    <property type="entry name" value="Schlafen_AlbA_2_dom"/>
</dbReference>
<dbReference type="PANTHER" id="PTHR30595">
    <property type="entry name" value="GLPR-RELATED TRANSCRIPTIONAL REPRESSOR"/>
    <property type="match status" value="1"/>
</dbReference>
<dbReference type="STRING" id="1817893.AUJ66_00365"/>
<dbReference type="Proteomes" id="UP000182278">
    <property type="component" value="Unassembled WGS sequence"/>
</dbReference>
<dbReference type="PANTHER" id="PTHR30595:SF6">
    <property type="entry name" value="SCHLAFEN ALBA-2 DOMAIN-CONTAINING PROTEIN"/>
    <property type="match status" value="1"/>
</dbReference>
<proteinExistence type="predicted"/>
<evidence type="ECO:0000313" key="2">
    <source>
        <dbReference type="EMBL" id="OIN98698.1"/>
    </source>
</evidence>
<dbReference type="Pfam" id="PF13749">
    <property type="entry name" value="HATPase_c_4"/>
    <property type="match status" value="1"/>
</dbReference>